<dbReference type="EMBL" id="JBHUHX010000039">
    <property type="protein sequence ID" value="MFD2112916.1"/>
    <property type="molecule type" value="Genomic_DNA"/>
</dbReference>
<dbReference type="Pfam" id="PF18433">
    <property type="entry name" value="DUF5610"/>
    <property type="match status" value="1"/>
</dbReference>
<dbReference type="InterPro" id="IPR041651">
    <property type="entry name" value="DUF5610"/>
</dbReference>
<accession>A0ABW4YBN1</accession>
<dbReference type="Gene3D" id="1.10.132.90">
    <property type="match status" value="1"/>
</dbReference>
<dbReference type="RefSeq" id="WP_386027542.1">
    <property type="nucleotide sequence ID" value="NZ_JBHUHX010000039.1"/>
</dbReference>
<sequence length="386" mass="42000">MINISSQASSVSSAYSLKSYSSTAASDAQSGSANSSRALSTLQDKALSGIAREIPGMDVSDIKKLDANDYSPEKIAGRISKFVAVGLENARARGKSDEEVQALYDSAMKGVEQGFKEAKDILSNLKMLNGDIATQVADTEKKTFEALADLDPSKVSQQSPTLTESVVGASMAERYQRAEDFSLELKTREGDTVKVSFSRNLDIQNTVAAAADSEGNQAMTLDLSRSESSGYRFSVEGDLNADELEAIQNLVRDVGQVASNFYNGDVQKAFEQVSDVSFDSSQLSSMNLRMSRSEQYSAAQRYQQTQQMDNPEQTQGARRLANLGRDMNDSVANPALDFLDQVRESAAQIMRNLVQQDSAFKDASSDQQSLFQESLDRFLGAFAQTE</sequence>
<comment type="caution">
    <text evidence="2">The sequence shown here is derived from an EMBL/GenBank/DDBJ whole genome shotgun (WGS) entry which is preliminary data.</text>
</comment>
<reference evidence="3" key="1">
    <citation type="journal article" date="2019" name="Int. J. Syst. Evol. Microbiol.">
        <title>The Global Catalogue of Microorganisms (GCM) 10K type strain sequencing project: providing services to taxonomists for standard genome sequencing and annotation.</title>
        <authorList>
            <consortium name="The Broad Institute Genomics Platform"/>
            <consortium name="The Broad Institute Genome Sequencing Center for Infectious Disease"/>
            <person name="Wu L."/>
            <person name="Ma J."/>
        </authorList>
    </citation>
    <scope>NUCLEOTIDE SEQUENCE [LARGE SCALE GENOMIC DNA]</scope>
    <source>
        <strain evidence="3">KACC 12597</strain>
    </source>
</reference>
<dbReference type="Proteomes" id="UP001597337">
    <property type="component" value="Unassembled WGS sequence"/>
</dbReference>
<name>A0ABW4YBN1_9GAMM</name>
<organism evidence="2 3">
    <name type="scientific">Thiorhodococcus fuscus</name>
    <dbReference type="NCBI Taxonomy" id="527200"/>
    <lineage>
        <taxon>Bacteria</taxon>
        <taxon>Pseudomonadati</taxon>
        <taxon>Pseudomonadota</taxon>
        <taxon>Gammaproteobacteria</taxon>
        <taxon>Chromatiales</taxon>
        <taxon>Chromatiaceae</taxon>
        <taxon>Thiorhodococcus</taxon>
    </lineage>
</organism>
<protein>
    <submittedName>
        <fullName evidence="2">DUF5610 domain-containing protein</fullName>
    </submittedName>
</protein>
<evidence type="ECO:0000313" key="2">
    <source>
        <dbReference type="EMBL" id="MFD2112916.1"/>
    </source>
</evidence>
<feature type="domain" description="DUF5610" evidence="1">
    <location>
        <begin position="37"/>
        <end position="150"/>
    </location>
</feature>
<evidence type="ECO:0000313" key="3">
    <source>
        <dbReference type="Proteomes" id="UP001597337"/>
    </source>
</evidence>
<evidence type="ECO:0000259" key="1">
    <source>
        <dbReference type="Pfam" id="PF18433"/>
    </source>
</evidence>
<keyword evidence="3" id="KW-1185">Reference proteome</keyword>
<proteinExistence type="predicted"/>
<gene>
    <name evidence="2" type="ORF">ACFSJC_13790</name>
</gene>